<dbReference type="EMBL" id="JARKIF010000001">
    <property type="protein sequence ID" value="KAJ7650525.1"/>
    <property type="molecule type" value="Genomic_DNA"/>
</dbReference>
<feature type="region of interest" description="Disordered" evidence="1">
    <location>
        <begin position="170"/>
        <end position="192"/>
    </location>
</feature>
<keyword evidence="3" id="KW-1185">Reference proteome</keyword>
<evidence type="ECO:0000313" key="2">
    <source>
        <dbReference type="EMBL" id="KAJ7650525.1"/>
    </source>
</evidence>
<gene>
    <name evidence="2" type="ORF">FB45DRAFT_859290</name>
</gene>
<feature type="compositionally biased region" description="Low complexity" evidence="1">
    <location>
        <begin position="170"/>
        <end position="179"/>
    </location>
</feature>
<name>A0AAD7CJI6_9AGAR</name>
<comment type="caution">
    <text evidence="2">The sequence shown here is derived from an EMBL/GenBank/DDBJ whole genome shotgun (WGS) entry which is preliminary data.</text>
</comment>
<dbReference type="Proteomes" id="UP001221142">
    <property type="component" value="Unassembled WGS sequence"/>
</dbReference>
<feature type="region of interest" description="Disordered" evidence="1">
    <location>
        <begin position="22"/>
        <end position="55"/>
    </location>
</feature>
<evidence type="ECO:0000313" key="3">
    <source>
        <dbReference type="Proteomes" id="UP001221142"/>
    </source>
</evidence>
<organism evidence="2 3">
    <name type="scientific">Roridomyces roridus</name>
    <dbReference type="NCBI Taxonomy" id="1738132"/>
    <lineage>
        <taxon>Eukaryota</taxon>
        <taxon>Fungi</taxon>
        <taxon>Dikarya</taxon>
        <taxon>Basidiomycota</taxon>
        <taxon>Agaricomycotina</taxon>
        <taxon>Agaricomycetes</taxon>
        <taxon>Agaricomycetidae</taxon>
        <taxon>Agaricales</taxon>
        <taxon>Marasmiineae</taxon>
        <taxon>Mycenaceae</taxon>
        <taxon>Roridomyces</taxon>
    </lineage>
</organism>
<proteinExistence type="predicted"/>
<reference evidence="2" key="1">
    <citation type="submission" date="2023-03" db="EMBL/GenBank/DDBJ databases">
        <title>Massive genome expansion in bonnet fungi (Mycena s.s.) driven by repeated elements and novel gene families across ecological guilds.</title>
        <authorList>
            <consortium name="Lawrence Berkeley National Laboratory"/>
            <person name="Harder C.B."/>
            <person name="Miyauchi S."/>
            <person name="Viragh M."/>
            <person name="Kuo A."/>
            <person name="Thoen E."/>
            <person name="Andreopoulos B."/>
            <person name="Lu D."/>
            <person name="Skrede I."/>
            <person name="Drula E."/>
            <person name="Henrissat B."/>
            <person name="Morin E."/>
            <person name="Kohler A."/>
            <person name="Barry K."/>
            <person name="LaButti K."/>
            <person name="Morin E."/>
            <person name="Salamov A."/>
            <person name="Lipzen A."/>
            <person name="Mereny Z."/>
            <person name="Hegedus B."/>
            <person name="Baldrian P."/>
            <person name="Stursova M."/>
            <person name="Weitz H."/>
            <person name="Taylor A."/>
            <person name="Grigoriev I.V."/>
            <person name="Nagy L.G."/>
            <person name="Martin F."/>
            <person name="Kauserud H."/>
        </authorList>
    </citation>
    <scope>NUCLEOTIDE SEQUENCE</scope>
    <source>
        <strain evidence="2">9284</strain>
    </source>
</reference>
<feature type="compositionally biased region" description="Basic residues" evidence="1">
    <location>
        <begin position="27"/>
        <end position="39"/>
    </location>
</feature>
<dbReference type="AlphaFoldDB" id="A0AAD7CJI6"/>
<accession>A0AAD7CJI6</accession>
<sequence length="342" mass="37643">MPAKNMKRRAGTPVSVNVCHGIDRRHVYMPRKTSKKQAKAPKQANSQNSKDRKDLQKAENKFLEYLGEADTSNGGAEADIIKFRMSPQVTVDLMTFVEGHGCRMETRTLTAKEQYRLDRRRATVGINSSSLSFDQRIQCAQWTRVFVTRAAQNAYLGRSTALASAEGYLPSSSSPLLVPQQRENDDHEGGEMSTPAILPQIDVAPMTPEAANSPYASLWDVTEELGNALNRAAHALRNLQAMNAAGRSIQATESMCFPGPYAAVAIEPSGWIDECEPAGSTARVEREYIRERDDQYLGCCMVTPVAAPRMHYGRVWLGPVLQYGRAPAGRPGCARNALRVIG</sequence>
<protein>
    <submittedName>
        <fullName evidence="2">Uncharacterized protein</fullName>
    </submittedName>
</protein>
<evidence type="ECO:0000256" key="1">
    <source>
        <dbReference type="SAM" id="MobiDB-lite"/>
    </source>
</evidence>